<protein>
    <submittedName>
        <fullName evidence="1">Uncharacterized protein</fullName>
    </submittedName>
</protein>
<name>A0A1M4E7W3_9ACTN</name>
<sequence length="38" mass="4081">MITDVLLTSIGSTPPPVHPESPFSASCAPHLVPYRPHQ</sequence>
<proteinExistence type="predicted"/>
<organism evidence="1">
    <name type="scientific">Nonomuraea gerenzanensis</name>
    <dbReference type="NCBI Taxonomy" id="93944"/>
    <lineage>
        <taxon>Bacteria</taxon>
        <taxon>Bacillati</taxon>
        <taxon>Actinomycetota</taxon>
        <taxon>Actinomycetes</taxon>
        <taxon>Streptosporangiales</taxon>
        <taxon>Streptosporangiaceae</taxon>
        <taxon>Nonomuraea</taxon>
    </lineage>
</organism>
<dbReference type="EMBL" id="LT559118">
    <property type="protein sequence ID" value="SBO94834.1"/>
    <property type="molecule type" value="Genomic_DNA"/>
</dbReference>
<accession>A0A1M4E7W3</accession>
<evidence type="ECO:0000313" key="1">
    <source>
        <dbReference type="EMBL" id="SBO94834.1"/>
    </source>
</evidence>
<reference evidence="1" key="1">
    <citation type="submission" date="2016-04" db="EMBL/GenBank/DDBJ databases">
        <authorList>
            <person name="Evans L.H."/>
            <person name="Alamgir A."/>
            <person name="Owens N."/>
            <person name="Weber N.D."/>
            <person name="Virtaneva K."/>
            <person name="Barbian K."/>
            <person name="Babar A."/>
            <person name="Rosenke K."/>
        </authorList>
    </citation>
    <scope>NUCLEOTIDE SEQUENCE</scope>
    <source>
        <strain evidence="1">Nono1</strain>
    </source>
</reference>
<dbReference type="AlphaFoldDB" id="A0A1M4E7W3"/>
<gene>
    <name evidence="1" type="ORF">BN4615_P4350</name>
</gene>